<feature type="binding site" evidence="5">
    <location>
        <begin position="231"/>
        <end position="238"/>
    </location>
    <ligand>
        <name>ATP</name>
        <dbReference type="ChEBI" id="CHEBI:30616"/>
    </ligand>
</feature>
<dbReference type="SUPFAM" id="SSF52540">
    <property type="entry name" value="P-loop containing nucleoside triphosphate hydrolases"/>
    <property type="match status" value="1"/>
</dbReference>
<dbReference type="RefSeq" id="WP_023510101.1">
    <property type="nucleotide sequence ID" value="NZ_AWTC01000008.1"/>
</dbReference>
<evidence type="ECO:0000313" key="8">
    <source>
        <dbReference type="Proteomes" id="UP000018296"/>
    </source>
</evidence>
<keyword evidence="3 5" id="KW-0347">Helicase</keyword>
<dbReference type="AlphaFoldDB" id="V6J539"/>
<evidence type="ECO:0000256" key="1">
    <source>
        <dbReference type="ARBA" id="ARBA00022741"/>
    </source>
</evidence>
<dbReference type="PANTHER" id="PTHR11070">
    <property type="entry name" value="UVRD / RECB / PCRA DNA HELICASE FAMILY MEMBER"/>
    <property type="match status" value="1"/>
</dbReference>
<dbReference type="PATRIC" id="fig|1395513.3.peg.1859"/>
<reference evidence="7 8" key="1">
    <citation type="journal article" date="2013" name="Genome Announc.">
        <title>Genome Sequence of Sporolactobacillus laevolacticus DSM442, an Efficient Polymer-Grade D-Lactate Producer from Agricultural Waste Cottonseed as a Nitrogen Source.</title>
        <authorList>
            <person name="Wang H."/>
            <person name="Wang L."/>
            <person name="Ju J."/>
            <person name="Yu B."/>
            <person name="Ma Y."/>
        </authorList>
    </citation>
    <scope>NUCLEOTIDE SEQUENCE [LARGE SCALE GENOMIC DNA]</scope>
    <source>
        <strain evidence="7 8">DSM 442</strain>
    </source>
</reference>
<dbReference type="Proteomes" id="UP000018296">
    <property type="component" value="Unassembled WGS sequence"/>
</dbReference>
<evidence type="ECO:0000256" key="4">
    <source>
        <dbReference type="ARBA" id="ARBA00022840"/>
    </source>
</evidence>
<evidence type="ECO:0000256" key="5">
    <source>
        <dbReference type="PROSITE-ProRule" id="PRU00560"/>
    </source>
</evidence>
<evidence type="ECO:0000259" key="6">
    <source>
        <dbReference type="PROSITE" id="PS51198"/>
    </source>
</evidence>
<proteinExistence type="predicted"/>
<sequence>MVRSERKQEQERVNEVVDVIGEKIEKITGKKSTVKKGIVDLRKNFWEDVTVNLDETDDVYETQASIKQQAELLSERERRHGQMNKQLKTLTRLQDTPYFGRIDFREEDEKRAESLYIGIGSLMDAKNEDFLIYDWRAPVASMYYDYAPGPSKYASLDGEVRGNMTLKRQFIIREGKIKGMFDTGLTIGDALLQAVLGGKASSHMKSIVATIQKEQNQIIRNETDRYLIVQGAAGSGKTSAALQRVAFLLYRYRKTLRSDNMMLFSPNPLFSSFISSVLPELGEENVVQTTFKDFIEDRICRDLQLENPFDQTEACLTMADGEQLKTRIAGIRFKASLAYREMIDNWLEHLKAEGMIFRDITFRDHIIVSGKEIGNYFYALPNGQTLLNRLEQVRDWLLRRIAAFSKRERKEDWVLEEAELLDKSDYASIFEKLQQKKQFSEETFDDFDREEQLLRKIVMNRRIKPLRGKVKQLEFVNCQKVYSEIFYQEYTNETVPDRWGDICRSTRMRFEEGDCPWEDAVPYLYMKEKIQGRKGNHEIRHLIIDEAQDYSPAQLSYLQAAFPRCRMTILGDMNQAIYAQSLAADTMLSEHLYNPDEVKKLTLLRSYRSTKEIMNFSRAIVPGGGQIEPFDRSGKLPEWIDTTESGKASIILDKISAFKANGFETFALIGKTMKECREAYTLLKGKTDVKLITQATYQFDKGFIIIPTYLAKGIEFDAAIIYDASADNYSRKSERTIFYTACTRAMHELVLLSSGDKSPFLNDVSEEHYLYTRIGD</sequence>
<dbReference type="GO" id="GO:0016787">
    <property type="term" value="F:hydrolase activity"/>
    <property type="evidence" value="ECO:0007669"/>
    <property type="project" value="UniProtKB-UniRule"/>
</dbReference>
<evidence type="ECO:0000313" key="7">
    <source>
        <dbReference type="EMBL" id="EST11834.1"/>
    </source>
</evidence>
<dbReference type="STRING" id="1395513.P343_09210"/>
<comment type="caution">
    <text evidence="7">The sequence shown here is derived from an EMBL/GenBank/DDBJ whole genome shotgun (WGS) entry which is preliminary data.</text>
</comment>
<dbReference type="InterPro" id="IPR014016">
    <property type="entry name" value="UvrD-like_ATP-bd"/>
</dbReference>
<accession>V6J539</accession>
<protein>
    <submittedName>
        <fullName evidence="7">Helicase</fullName>
    </submittedName>
</protein>
<dbReference type="PANTHER" id="PTHR11070:SF17">
    <property type="entry name" value="DNA HELICASE IV"/>
    <property type="match status" value="1"/>
</dbReference>
<dbReference type="EMBL" id="AWTC01000008">
    <property type="protein sequence ID" value="EST11834.1"/>
    <property type="molecule type" value="Genomic_DNA"/>
</dbReference>
<dbReference type="GO" id="GO:0043138">
    <property type="term" value="F:3'-5' DNA helicase activity"/>
    <property type="evidence" value="ECO:0007669"/>
    <property type="project" value="TreeGrafter"/>
</dbReference>
<dbReference type="NCBIfam" id="NF041464">
    <property type="entry name" value="HelD_BACSU"/>
    <property type="match status" value="1"/>
</dbReference>
<dbReference type="GO" id="GO:0005829">
    <property type="term" value="C:cytosol"/>
    <property type="evidence" value="ECO:0007669"/>
    <property type="project" value="TreeGrafter"/>
</dbReference>
<evidence type="ECO:0000256" key="2">
    <source>
        <dbReference type="ARBA" id="ARBA00022801"/>
    </source>
</evidence>
<dbReference type="GO" id="GO:0003677">
    <property type="term" value="F:DNA binding"/>
    <property type="evidence" value="ECO:0007669"/>
    <property type="project" value="InterPro"/>
</dbReference>
<dbReference type="InterPro" id="IPR000212">
    <property type="entry name" value="DNA_helicase_UvrD/REP"/>
</dbReference>
<dbReference type="InterPro" id="IPR027417">
    <property type="entry name" value="P-loop_NTPase"/>
</dbReference>
<dbReference type="Gene3D" id="3.40.50.300">
    <property type="entry name" value="P-loop containing nucleotide triphosphate hydrolases"/>
    <property type="match status" value="2"/>
</dbReference>
<organism evidence="7 8">
    <name type="scientific">Sporolactobacillus laevolacticus DSM 442</name>
    <dbReference type="NCBI Taxonomy" id="1395513"/>
    <lineage>
        <taxon>Bacteria</taxon>
        <taxon>Bacillati</taxon>
        <taxon>Bacillota</taxon>
        <taxon>Bacilli</taxon>
        <taxon>Bacillales</taxon>
        <taxon>Sporolactobacillaceae</taxon>
        <taxon>Sporolactobacillus</taxon>
    </lineage>
</organism>
<keyword evidence="1 5" id="KW-0547">Nucleotide-binding</keyword>
<feature type="domain" description="UvrD-like helicase ATP-binding" evidence="6">
    <location>
        <begin position="210"/>
        <end position="610"/>
    </location>
</feature>
<gene>
    <name evidence="7" type="ORF">P343_09210</name>
</gene>
<keyword evidence="2 5" id="KW-0378">Hydrolase</keyword>
<dbReference type="GO" id="GO:0005524">
    <property type="term" value="F:ATP binding"/>
    <property type="evidence" value="ECO:0007669"/>
    <property type="project" value="UniProtKB-UniRule"/>
</dbReference>
<dbReference type="InterPro" id="IPR048228">
    <property type="entry name" value="HelD_bacillota"/>
</dbReference>
<evidence type="ECO:0000256" key="3">
    <source>
        <dbReference type="ARBA" id="ARBA00022806"/>
    </source>
</evidence>
<dbReference type="PROSITE" id="PS51198">
    <property type="entry name" value="UVRD_HELICASE_ATP_BIND"/>
    <property type="match status" value="1"/>
</dbReference>
<keyword evidence="4 5" id="KW-0067">ATP-binding</keyword>
<dbReference type="eggNOG" id="COG3973">
    <property type="taxonomic scope" value="Bacteria"/>
</dbReference>
<keyword evidence="8" id="KW-1185">Reference proteome</keyword>
<name>V6J539_9BACL</name>
<dbReference type="GO" id="GO:0000725">
    <property type="term" value="P:recombinational repair"/>
    <property type="evidence" value="ECO:0007669"/>
    <property type="project" value="TreeGrafter"/>
</dbReference>
<dbReference type="Pfam" id="PF00580">
    <property type="entry name" value="UvrD-helicase"/>
    <property type="match status" value="1"/>
</dbReference>